<feature type="transmembrane region" description="Helical" evidence="1">
    <location>
        <begin position="147"/>
        <end position="171"/>
    </location>
</feature>
<feature type="transmembrane region" description="Helical" evidence="1">
    <location>
        <begin position="345"/>
        <end position="364"/>
    </location>
</feature>
<keyword evidence="1" id="KW-0812">Transmembrane</keyword>
<feature type="transmembrane region" description="Helical" evidence="1">
    <location>
        <begin position="254"/>
        <end position="277"/>
    </location>
</feature>
<dbReference type="AlphaFoldDB" id="C4WHE3"/>
<reference evidence="2 3" key="1">
    <citation type="submission" date="2009-05" db="EMBL/GenBank/DDBJ databases">
        <authorList>
            <person name="Setubal J.C."/>
            <person name="Boyle S."/>
            <person name="Crasta O.R."/>
            <person name="Gillespie J.J."/>
            <person name="Kenyon R.W."/>
            <person name="Lu J."/>
            <person name="Mane S."/>
            <person name="Nagrani S."/>
            <person name="Shallom J.M."/>
            <person name="Shallom S."/>
            <person name="Shukla M."/>
            <person name="Snyder E.E."/>
            <person name="Sobral B.W."/>
            <person name="Wattam A.R."/>
            <person name="Will R."/>
            <person name="Williams K."/>
            <person name="Yoo H."/>
            <person name="Munk C."/>
            <person name="Tapia R."/>
            <person name="Green L."/>
            <person name="Rogers Y."/>
            <person name="Detter J.C."/>
            <person name="Bruce D."/>
            <person name="Brettin T.S."/>
            <person name="Tsolis R."/>
        </authorList>
    </citation>
    <scope>NUCLEOTIDE SEQUENCE [LARGE SCALE GENOMIC DNA]</scope>
    <source>
        <strain evidence="2 3">LMG 3301</strain>
    </source>
</reference>
<organism evidence="2 3">
    <name type="scientific">Brucella intermedia LMG 3301</name>
    <dbReference type="NCBI Taxonomy" id="641118"/>
    <lineage>
        <taxon>Bacteria</taxon>
        <taxon>Pseudomonadati</taxon>
        <taxon>Pseudomonadota</taxon>
        <taxon>Alphaproteobacteria</taxon>
        <taxon>Hyphomicrobiales</taxon>
        <taxon>Brucellaceae</taxon>
        <taxon>Brucella/Ochrobactrum group</taxon>
        <taxon>Brucella</taxon>
    </lineage>
</organism>
<feature type="transmembrane region" description="Helical" evidence="1">
    <location>
        <begin position="376"/>
        <end position="394"/>
    </location>
</feature>
<feature type="transmembrane region" description="Helical" evidence="1">
    <location>
        <begin position="322"/>
        <end position="339"/>
    </location>
</feature>
<feature type="transmembrane region" description="Helical" evidence="1">
    <location>
        <begin position="31"/>
        <end position="50"/>
    </location>
</feature>
<feature type="transmembrane region" description="Helical" evidence="1">
    <location>
        <begin position="93"/>
        <end position="111"/>
    </location>
</feature>
<keyword evidence="1" id="KW-1133">Transmembrane helix</keyword>
<dbReference type="HOGENOM" id="CLU_711204_0_0_5"/>
<proteinExistence type="predicted"/>
<sequence length="412" mass="45007">MRPTNLFFPRGGAMRIPKFDLYELDNKLKKISLLFCIVFGLASVIAIVLIQARTIMYFNYPPGDGIFQTLFPLRKLDQGEFPGRDFYYFHGNGIPYIIFPFYKIASIFLGGDVASSMASTYLINFIFLFIPMYYLCRLFMERQGSLIALMLFALSVVYFPVLGALLSPLFIGAPMGVRMSPHIFMAIAVAKVALRTSTGEISFPATLQRLIIVGAVGAAMPLLGAEQGFYAVAAAAGAVFFLGGRRWRILQRIGFTATVLVSFSLCFVAALLVLFGSLETIAALKDISDNQVWVYGVFPNSFFASWTEFFTLRVTAAVPSQAGTIAGIVALLLCFGLLFRKVLTLPAFLVVLVLFAGGLLSWVANFGYIGQHQAPLFLRTCIMALVLSATAIAGKVTGSPHTEKVATSEPSQ</sequence>
<feature type="transmembrane region" description="Helical" evidence="1">
    <location>
        <begin position="229"/>
        <end position="247"/>
    </location>
</feature>
<accession>C4WHE3</accession>
<gene>
    <name evidence="2" type="ORF">OINT_1002036</name>
</gene>
<protein>
    <submittedName>
        <fullName evidence="2">Uncharacterized protein</fullName>
    </submittedName>
</protein>
<dbReference type="EMBL" id="ACQA01000001">
    <property type="protein sequence ID" value="EEQ96590.1"/>
    <property type="molecule type" value="Genomic_DNA"/>
</dbReference>
<evidence type="ECO:0000313" key="3">
    <source>
        <dbReference type="Proteomes" id="UP000004386"/>
    </source>
</evidence>
<feature type="transmembrane region" description="Helical" evidence="1">
    <location>
        <begin position="117"/>
        <end position="135"/>
    </location>
</feature>
<keyword evidence="1" id="KW-0472">Membrane</keyword>
<evidence type="ECO:0000256" key="1">
    <source>
        <dbReference type="SAM" id="Phobius"/>
    </source>
</evidence>
<dbReference type="Proteomes" id="UP000004386">
    <property type="component" value="Unassembled WGS sequence"/>
</dbReference>
<evidence type="ECO:0000313" key="2">
    <source>
        <dbReference type="EMBL" id="EEQ96590.1"/>
    </source>
</evidence>
<name>C4WHE3_9HYPH</name>
<comment type="caution">
    <text evidence="2">The sequence shown here is derived from an EMBL/GenBank/DDBJ whole genome shotgun (WGS) entry which is preliminary data.</text>
</comment>